<dbReference type="InterPro" id="IPR043502">
    <property type="entry name" value="DNA/RNA_pol_sf"/>
</dbReference>
<keyword evidence="5" id="KW-0540">Nuclease</keyword>
<dbReference type="GO" id="GO:0003964">
    <property type="term" value="F:RNA-directed DNA polymerase activity"/>
    <property type="evidence" value="ECO:0007669"/>
    <property type="project" value="UniProtKB-EC"/>
</dbReference>
<evidence type="ECO:0000256" key="5">
    <source>
        <dbReference type="ARBA" id="ARBA00022722"/>
    </source>
</evidence>
<keyword evidence="3" id="KW-0808">Transferase</keyword>
<feature type="region of interest" description="Disordered" evidence="11">
    <location>
        <begin position="280"/>
        <end position="324"/>
    </location>
</feature>
<keyword evidence="10" id="KW-0862">Zinc</keyword>
<dbReference type="PANTHER" id="PTHR37984:SF5">
    <property type="entry name" value="PROTEIN NYNRIN-LIKE"/>
    <property type="match status" value="1"/>
</dbReference>
<feature type="domain" description="Integrase catalytic" evidence="13">
    <location>
        <begin position="1110"/>
        <end position="1206"/>
    </location>
</feature>
<evidence type="ECO:0000256" key="2">
    <source>
        <dbReference type="ARBA" id="ARBA00022670"/>
    </source>
</evidence>
<feature type="region of interest" description="Disordered" evidence="11">
    <location>
        <begin position="1"/>
        <end position="28"/>
    </location>
</feature>
<dbReference type="CDD" id="cd01647">
    <property type="entry name" value="RT_LTR"/>
    <property type="match status" value="1"/>
</dbReference>
<evidence type="ECO:0000259" key="12">
    <source>
        <dbReference type="PROSITE" id="PS50158"/>
    </source>
</evidence>
<dbReference type="SUPFAM" id="SSF50630">
    <property type="entry name" value="Acid proteases"/>
    <property type="match status" value="1"/>
</dbReference>
<organism evidence="14 15">
    <name type="scientific">Ancylostoma ceylanicum</name>
    <dbReference type="NCBI Taxonomy" id="53326"/>
    <lineage>
        <taxon>Eukaryota</taxon>
        <taxon>Metazoa</taxon>
        <taxon>Ecdysozoa</taxon>
        <taxon>Nematoda</taxon>
        <taxon>Chromadorea</taxon>
        <taxon>Rhabditida</taxon>
        <taxon>Rhabditina</taxon>
        <taxon>Rhabditomorpha</taxon>
        <taxon>Strongyloidea</taxon>
        <taxon>Ancylostomatidae</taxon>
        <taxon>Ancylostomatinae</taxon>
        <taxon>Ancylostoma</taxon>
    </lineage>
</organism>
<dbReference type="Gene3D" id="3.30.70.270">
    <property type="match status" value="2"/>
</dbReference>
<dbReference type="SMART" id="SM00343">
    <property type="entry name" value="ZnF_C2HC"/>
    <property type="match status" value="1"/>
</dbReference>
<sequence>MAPVTRARTQSSDSGADAQPPNGPTAMSKATARLSRTLTDLADSDPVHGKDAKALRDAAAQAIHEVWKDSKNSTALLVQKVNQGNTVGSKIDSLPMVATFGPDGQLPRISPYTGSGDNATQFSIWLRRLEDVLRMRSPPLNSEQKANFLIGYLDGVAREKIEELSPQQRYMARQSLASCRQEPGESSTVFANRLLNLVRAATTGQGAAIQKERALEEFVARLRSDIRYFVKLDNPATFEQAVTKAQTVEQLLSEAAAERLINPAAAPTPIAVKAVAPQNNWSRSSNNRPNYFRSASPRDRQPRFQPRGRPQFRRPEQPRPQPTTCYNCGGQGHISRQCPSPRATIQGSTAITKMKGHLLGTVWISDSKEFALSWHENSPRVHDCGNDLVVSDQGYALATVQRVPRPRSQSRVPPPTVAASLPMIEFPTTVEEDRALELAHVEFQAKEVWPPRAVMSPTNVLTITRPGNFFVTQIPICVEGIPMLALVDTGAVITVTDREVATLLGIFKLEPSDIPTAIGMAGVPVRLLGRASLSFQIGATHLNHRVYITDSACIPSGVDSYNIILGNDVLARLPCWNINYQSKTFSMGNENVRILTASPGTNQPISVRVAQTTVLRPSSETFVPCYSDAPEDSTLVLTQQSDALTEKSLLKELDTHINKLLRAGRIKESDTPWVHNTVLVKKKDGSLRVCLDFRPLNDITIPDYYPLPRIEDILTKIAGHKYYTTLDLASGYMQLLLSPESQRKCGWATHRGHEISGSSYSPAERNIRAIKDFPTPTTIKEVKGFVGMANFFRKFIQNFSLIAAPLYELMKDKAKFVWGTRQNEAFLRLKDCLSSKPCLAFPQDREFYLHTDGSQLAVGAALFQHKSDDDKQLVAIDHRPLTYLLTHNKTHDNLARWVVELQSYDISIRYLKGSSNVVADALSRSSDKRVRFVDDTPDAEDIIEYPVSINLNFPTICSVRTATIFTNSATAIRPYDALQEQLSDNFCSALISFIQTQRFPEHVSDAEKPSLIAIAEKCTIRKNGCLYFTDSRTNHSGMSIERLVLPEKLREPVFLAFHSSPSAGGHFHWRKTLSKISRKYYWPQMAEDIYQLCRSCDACQRKRERSMNREKLLPVVTSAIFDKVYADLTGPIHTSETGNKYILALIDHFSKYVIAVPIPDCTAVSVAHAIMTECILKYGVMVELVTDNASYFKAELMTELGRLLRINPWKNARQYNDEQRKKFKKQHDKSHLEPLSIKVGDRVYLKDFAPKVGISQKLTNPWLGQFRVIQIDHPHLTIVSISAPQSAPKRVHMNQVKKCFSLDGPVFTSPWLPEEENLALTAAEASDEVIPDKRG</sequence>
<dbReference type="GO" id="GO:0004190">
    <property type="term" value="F:aspartic-type endopeptidase activity"/>
    <property type="evidence" value="ECO:0007669"/>
    <property type="project" value="UniProtKB-KW"/>
</dbReference>
<dbReference type="FunFam" id="1.10.340.70:FF:000001">
    <property type="entry name" value="Retrovirus-related Pol polyprotein from transposon gypsy-like Protein"/>
    <property type="match status" value="1"/>
</dbReference>
<dbReference type="SUPFAM" id="SSF57756">
    <property type="entry name" value="Retrovirus zinc finger-like domains"/>
    <property type="match status" value="1"/>
</dbReference>
<evidence type="ECO:0000313" key="15">
    <source>
        <dbReference type="Proteomes" id="UP000054495"/>
    </source>
</evidence>
<dbReference type="Gene3D" id="4.10.60.10">
    <property type="entry name" value="Zinc finger, CCHC-type"/>
    <property type="match status" value="1"/>
</dbReference>
<keyword evidence="4" id="KW-0548">Nucleotidyltransferase</keyword>
<evidence type="ECO:0000256" key="4">
    <source>
        <dbReference type="ARBA" id="ARBA00022695"/>
    </source>
</evidence>
<dbReference type="PROSITE" id="PS50994">
    <property type="entry name" value="INTEGRASE"/>
    <property type="match status" value="1"/>
</dbReference>
<dbReference type="PANTHER" id="PTHR37984">
    <property type="entry name" value="PROTEIN CBG26694"/>
    <property type="match status" value="1"/>
</dbReference>
<dbReference type="InterPro" id="IPR012337">
    <property type="entry name" value="RNaseH-like_sf"/>
</dbReference>
<dbReference type="Gene3D" id="1.10.340.70">
    <property type="match status" value="1"/>
</dbReference>
<keyword evidence="10" id="KW-0863">Zinc-finger</keyword>
<dbReference type="SUPFAM" id="SSF53098">
    <property type="entry name" value="Ribonuclease H-like"/>
    <property type="match status" value="1"/>
</dbReference>
<dbReference type="InterPro" id="IPR043128">
    <property type="entry name" value="Rev_trsase/Diguanyl_cyclase"/>
</dbReference>
<proteinExistence type="predicted"/>
<keyword evidence="10" id="KW-0479">Metal-binding</keyword>
<dbReference type="Gene3D" id="3.30.420.10">
    <property type="entry name" value="Ribonuclease H-like superfamily/Ribonuclease H"/>
    <property type="match status" value="1"/>
</dbReference>
<dbReference type="InterPro" id="IPR036397">
    <property type="entry name" value="RNaseH_sf"/>
</dbReference>
<keyword evidence="8" id="KW-0238">DNA-binding</keyword>
<feature type="domain" description="CCHC-type" evidence="12">
    <location>
        <begin position="325"/>
        <end position="340"/>
    </location>
</feature>
<evidence type="ECO:0000256" key="9">
    <source>
        <dbReference type="ARBA" id="ARBA00023268"/>
    </source>
</evidence>
<dbReference type="Pfam" id="PF00098">
    <property type="entry name" value="zf-CCHC"/>
    <property type="match status" value="1"/>
</dbReference>
<dbReference type="InterPro" id="IPR036875">
    <property type="entry name" value="Znf_CCHC_sf"/>
</dbReference>
<dbReference type="Gene3D" id="2.40.70.10">
    <property type="entry name" value="Acid Proteases"/>
    <property type="match status" value="1"/>
</dbReference>
<dbReference type="PROSITE" id="PS50158">
    <property type="entry name" value="ZF_CCHC"/>
    <property type="match status" value="1"/>
</dbReference>
<keyword evidence="7" id="KW-0255">Endonuclease</keyword>
<dbReference type="FunFam" id="3.30.70.270:FF:000020">
    <property type="entry name" value="Transposon Tf2-6 polyprotein-like Protein"/>
    <property type="match status" value="1"/>
</dbReference>
<evidence type="ECO:0000256" key="7">
    <source>
        <dbReference type="ARBA" id="ARBA00022759"/>
    </source>
</evidence>
<dbReference type="EMBL" id="KE124804">
    <property type="protein sequence ID" value="EPB78884.1"/>
    <property type="molecule type" value="Genomic_DNA"/>
</dbReference>
<name>A0A0D6M420_9BILA</name>
<dbReference type="InterPro" id="IPR021109">
    <property type="entry name" value="Peptidase_aspartic_dom_sf"/>
</dbReference>
<dbReference type="Pfam" id="PF17919">
    <property type="entry name" value="RT_RNaseH_2"/>
    <property type="match status" value="1"/>
</dbReference>
<keyword evidence="15" id="KW-1185">Reference proteome</keyword>
<gene>
    <name evidence="14" type="ORF">ANCCEY_02061</name>
</gene>
<dbReference type="GO" id="GO:0005737">
    <property type="term" value="C:cytoplasm"/>
    <property type="evidence" value="ECO:0007669"/>
    <property type="project" value="UniProtKB-ARBA"/>
</dbReference>
<dbReference type="Gene3D" id="3.10.10.10">
    <property type="entry name" value="HIV Type 1 Reverse Transcriptase, subunit A, domain 1"/>
    <property type="match status" value="1"/>
</dbReference>
<keyword evidence="9" id="KW-0511">Multifunctional enzyme</keyword>
<evidence type="ECO:0000313" key="14">
    <source>
        <dbReference type="EMBL" id="EPB78884.1"/>
    </source>
</evidence>
<accession>A0A0D6M420</accession>
<dbReference type="InterPro" id="IPR050951">
    <property type="entry name" value="Retrovirus_Pol_polyprotein"/>
</dbReference>
<dbReference type="InterPro" id="IPR041588">
    <property type="entry name" value="Integrase_H2C2"/>
</dbReference>
<evidence type="ECO:0000259" key="13">
    <source>
        <dbReference type="PROSITE" id="PS50994"/>
    </source>
</evidence>
<dbReference type="InterPro" id="IPR041577">
    <property type="entry name" value="RT_RNaseH_2"/>
</dbReference>
<keyword evidence="2" id="KW-0645">Protease</keyword>
<dbReference type="Pfam" id="PF17921">
    <property type="entry name" value="Integrase_H2C2"/>
    <property type="match status" value="1"/>
</dbReference>
<dbReference type="Proteomes" id="UP000054495">
    <property type="component" value="Unassembled WGS sequence"/>
</dbReference>
<dbReference type="GO" id="GO:0019899">
    <property type="term" value="F:enzyme binding"/>
    <property type="evidence" value="ECO:0007669"/>
    <property type="project" value="UniProtKB-ARBA"/>
</dbReference>
<dbReference type="InterPro" id="IPR001584">
    <property type="entry name" value="Integrase_cat-core"/>
</dbReference>
<evidence type="ECO:0000256" key="6">
    <source>
        <dbReference type="ARBA" id="ARBA00022750"/>
    </source>
</evidence>
<evidence type="ECO:0000256" key="8">
    <source>
        <dbReference type="ARBA" id="ARBA00023125"/>
    </source>
</evidence>
<evidence type="ECO:0000256" key="11">
    <source>
        <dbReference type="SAM" id="MobiDB-lite"/>
    </source>
</evidence>
<dbReference type="EC" id="2.7.7.49" evidence="1"/>
<dbReference type="SUPFAM" id="SSF56672">
    <property type="entry name" value="DNA/RNA polymerases"/>
    <property type="match status" value="1"/>
</dbReference>
<dbReference type="CDD" id="cd00303">
    <property type="entry name" value="retropepsin_like"/>
    <property type="match status" value="1"/>
</dbReference>
<dbReference type="GO" id="GO:0042575">
    <property type="term" value="C:DNA polymerase complex"/>
    <property type="evidence" value="ECO:0007669"/>
    <property type="project" value="UniProtKB-ARBA"/>
</dbReference>
<reference evidence="14 15" key="1">
    <citation type="submission" date="2013-05" db="EMBL/GenBank/DDBJ databases">
        <title>Draft genome of the parasitic nematode Anyclostoma ceylanicum.</title>
        <authorList>
            <person name="Mitreva M."/>
        </authorList>
    </citation>
    <scope>NUCLEOTIDE SEQUENCE [LARGE SCALE GENOMIC DNA]</scope>
</reference>
<dbReference type="GO" id="GO:0006508">
    <property type="term" value="P:proteolysis"/>
    <property type="evidence" value="ECO:0007669"/>
    <property type="project" value="UniProtKB-KW"/>
</dbReference>
<evidence type="ECO:0000256" key="3">
    <source>
        <dbReference type="ARBA" id="ARBA00022679"/>
    </source>
</evidence>
<feature type="compositionally biased region" description="Low complexity" evidence="11">
    <location>
        <begin position="280"/>
        <end position="290"/>
    </location>
</feature>
<keyword evidence="7" id="KW-0378">Hydrolase</keyword>
<protein>
    <recommendedName>
        <fullName evidence="1">RNA-directed DNA polymerase</fullName>
        <ecNumber evidence="1">2.7.7.49</ecNumber>
    </recommendedName>
</protein>
<evidence type="ECO:0000256" key="10">
    <source>
        <dbReference type="PROSITE-ProRule" id="PRU00047"/>
    </source>
</evidence>
<keyword evidence="6" id="KW-0064">Aspartyl protease</keyword>
<dbReference type="GO" id="GO:0015074">
    <property type="term" value="P:DNA integration"/>
    <property type="evidence" value="ECO:0007669"/>
    <property type="project" value="InterPro"/>
</dbReference>
<dbReference type="GO" id="GO:0004519">
    <property type="term" value="F:endonuclease activity"/>
    <property type="evidence" value="ECO:0007669"/>
    <property type="project" value="UniProtKB-KW"/>
</dbReference>
<dbReference type="GO" id="GO:0003677">
    <property type="term" value="F:DNA binding"/>
    <property type="evidence" value="ECO:0007669"/>
    <property type="project" value="UniProtKB-KW"/>
</dbReference>
<dbReference type="InterPro" id="IPR001878">
    <property type="entry name" value="Znf_CCHC"/>
</dbReference>
<dbReference type="GO" id="GO:0008270">
    <property type="term" value="F:zinc ion binding"/>
    <property type="evidence" value="ECO:0007669"/>
    <property type="project" value="UniProtKB-KW"/>
</dbReference>
<evidence type="ECO:0000256" key="1">
    <source>
        <dbReference type="ARBA" id="ARBA00012493"/>
    </source>
</evidence>